<keyword evidence="9" id="KW-1185">Reference proteome</keyword>
<accession>A0A058Z942</accession>
<evidence type="ECO:0000256" key="7">
    <source>
        <dbReference type="SAM" id="Phobius"/>
    </source>
</evidence>
<dbReference type="OrthoDB" id="6415790at2759"/>
<feature type="region of interest" description="Disordered" evidence="6">
    <location>
        <begin position="473"/>
        <end position="506"/>
    </location>
</feature>
<dbReference type="SUPFAM" id="SSF103473">
    <property type="entry name" value="MFS general substrate transporter"/>
    <property type="match status" value="1"/>
</dbReference>
<dbReference type="AlphaFoldDB" id="A0A058Z942"/>
<sequence length="506" mass="52844">MSLPVMQPVVRWLNTSQSLLPVRVWGRAARLGLLSLLYLSQGMPIGFQARGLPILLRTRGVSLSLISFSLTAMSISWMLKPLFAAHIDNTFSPHIGRRRSWLIPLQFGLAALALVAAYLAGPLDDGAASNLPGLFISCFLLNSLSSAQDIAVDGLAIDILSETELGSGNSIQVVGFKAGMFIGGASLAMSPSPRSTFNIMFLIMLFVAILVLLFPETRLTGSTASASRPATPAESATPEAPCMASEPASAGSWLGRSGVAAFLRIITDRSLLWALLFIITYKTGEGAHDMLFKPLLVDSGLTPARIATLTGLFGAVISVAGSFAGGLLADRHPGRQRLPLLLVILALRSLPMIGKTVYAYAVDRAGSAAGPAFDRWPLLAVIAGESFIGGALTTVTFAFMMSVASASGPSGATRYTAFATVEILGKTISYASCGAIAGYFGYGPVFFWATVISMVPIGAVYMEWREGGLGGAAATIGDGPTPGQPSTGAPARETIPVAGSPKIKDL</sequence>
<gene>
    <name evidence="8" type="ORF">H696_03484</name>
</gene>
<protein>
    <recommendedName>
        <fullName evidence="10">Major facilitator superfamily (MFS) profile domain-containing protein</fullName>
    </recommendedName>
</protein>
<feature type="transmembrane region" description="Helical" evidence="7">
    <location>
        <begin position="340"/>
        <end position="361"/>
    </location>
</feature>
<evidence type="ECO:0008006" key="10">
    <source>
        <dbReference type="Google" id="ProtNLM"/>
    </source>
</evidence>
<feature type="transmembrane region" description="Helical" evidence="7">
    <location>
        <begin position="196"/>
        <end position="214"/>
    </location>
</feature>
<dbReference type="STRING" id="691883.A0A058Z942"/>
<feature type="transmembrane region" description="Helical" evidence="7">
    <location>
        <begin position="60"/>
        <end position="79"/>
    </location>
</feature>
<dbReference type="InterPro" id="IPR036259">
    <property type="entry name" value="MFS_trans_sf"/>
</dbReference>
<feature type="region of interest" description="Disordered" evidence="6">
    <location>
        <begin position="222"/>
        <end position="244"/>
    </location>
</feature>
<dbReference type="GeneID" id="20528209"/>
<keyword evidence="3 7" id="KW-0812">Transmembrane</keyword>
<evidence type="ECO:0000256" key="5">
    <source>
        <dbReference type="ARBA" id="ARBA00023136"/>
    </source>
</evidence>
<evidence type="ECO:0000256" key="6">
    <source>
        <dbReference type="SAM" id="MobiDB-lite"/>
    </source>
</evidence>
<evidence type="ECO:0000313" key="9">
    <source>
        <dbReference type="Proteomes" id="UP000030693"/>
    </source>
</evidence>
<dbReference type="GO" id="GO:0035348">
    <property type="term" value="P:acetyl-CoA transmembrane transport"/>
    <property type="evidence" value="ECO:0007669"/>
    <property type="project" value="InterPro"/>
</dbReference>
<dbReference type="EMBL" id="KB932205">
    <property type="protein sequence ID" value="KCV70017.1"/>
    <property type="molecule type" value="Genomic_DNA"/>
</dbReference>
<evidence type="ECO:0000256" key="2">
    <source>
        <dbReference type="ARBA" id="ARBA00022448"/>
    </source>
</evidence>
<proteinExistence type="predicted"/>
<name>A0A058Z942_FONAL</name>
<dbReference type="PANTHER" id="PTHR12778:SF10">
    <property type="entry name" value="MAJOR FACILITATOR SUPERFAMILY DOMAIN-CONTAINING PROTEIN 3"/>
    <property type="match status" value="1"/>
</dbReference>
<dbReference type="Pfam" id="PF13000">
    <property type="entry name" value="Acatn"/>
    <property type="match status" value="1"/>
</dbReference>
<keyword evidence="4 7" id="KW-1133">Transmembrane helix</keyword>
<feature type="transmembrane region" description="Helical" evidence="7">
    <location>
        <begin position="306"/>
        <end position="328"/>
    </location>
</feature>
<dbReference type="OMA" id="PFYVDMG"/>
<dbReference type="eggNOG" id="KOG3574">
    <property type="taxonomic scope" value="Eukaryota"/>
</dbReference>
<evidence type="ECO:0000256" key="4">
    <source>
        <dbReference type="ARBA" id="ARBA00022989"/>
    </source>
</evidence>
<feature type="transmembrane region" description="Helical" evidence="7">
    <location>
        <begin position="381"/>
        <end position="403"/>
    </location>
</feature>
<dbReference type="PANTHER" id="PTHR12778">
    <property type="entry name" value="SOLUTE CARRIER FAMILY 33 ACETYL-COA TRANSPORTER -RELATED"/>
    <property type="match status" value="1"/>
</dbReference>
<comment type="subcellular location">
    <subcellularLocation>
        <location evidence="1">Membrane</location>
        <topology evidence="1">Multi-pass membrane protein</topology>
    </subcellularLocation>
</comment>
<evidence type="ECO:0000313" key="8">
    <source>
        <dbReference type="EMBL" id="KCV70017.1"/>
    </source>
</evidence>
<dbReference type="InterPro" id="IPR004752">
    <property type="entry name" value="AmpG_permease/AT-1"/>
</dbReference>
<reference evidence="8" key="1">
    <citation type="submission" date="2013-04" db="EMBL/GenBank/DDBJ databases">
        <title>The Genome Sequence of Fonticula alba ATCC 38817.</title>
        <authorList>
            <consortium name="The Broad Institute Genomics Platform"/>
            <person name="Russ C."/>
            <person name="Cuomo C."/>
            <person name="Burger G."/>
            <person name="Gray M.W."/>
            <person name="Holland P.W.H."/>
            <person name="King N."/>
            <person name="Lang F.B.F."/>
            <person name="Roger A.J."/>
            <person name="Ruiz-Trillo I."/>
            <person name="Brown M."/>
            <person name="Walker B."/>
            <person name="Young S."/>
            <person name="Zeng Q."/>
            <person name="Gargeya S."/>
            <person name="Fitzgerald M."/>
            <person name="Haas B."/>
            <person name="Abouelleil A."/>
            <person name="Allen A.W."/>
            <person name="Alvarado L."/>
            <person name="Arachchi H.M."/>
            <person name="Berlin A.M."/>
            <person name="Chapman S.B."/>
            <person name="Gainer-Dewar J."/>
            <person name="Goldberg J."/>
            <person name="Griggs A."/>
            <person name="Gujja S."/>
            <person name="Hansen M."/>
            <person name="Howarth C."/>
            <person name="Imamovic A."/>
            <person name="Ireland A."/>
            <person name="Larimer J."/>
            <person name="McCowan C."/>
            <person name="Murphy C."/>
            <person name="Pearson M."/>
            <person name="Poon T.W."/>
            <person name="Priest M."/>
            <person name="Roberts A."/>
            <person name="Saif S."/>
            <person name="Shea T."/>
            <person name="Sisk P."/>
            <person name="Sykes S."/>
            <person name="Wortman J."/>
            <person name="Nusbaum C."/>
            <person name="Birren B."/>
        </authorList>
    </citation>
    <scope>NUCLEOTIDE SEQUENCE [LARGE SCALE GENOMIC DNA]</scope>
    <source>
        <strain evidence="8">ATCC 38817</strain>
    </source>
</reference>
<keyword evidence="5 7" id="KW-0472">Membrane</keyword>
<dbReference type="RefSeq" id="XP_009495623.1">
    <property type="nucleotide sequence ID" value="XM_009497348.1"/>
</dbReference>
<keyword evidence="2" id="KW-0813">Transport</keyword>
<dbReference type="GO" id="GO:0016020">
    <property type="term" value="C:membrane"/>
    <property type="evidence" value="ECO:0007669"/>
    <property type="project" value="UniProtKB-SubCell"/>
</dbReference>
<dbReference type="Gene3D" id="1.20.1250.20">
    <property type="entry name" value="MFS general substrate transporter like domains"/>
    <property type="match status" value="2"/>
</dbReference>
<feature type="compositionally biased region" description="Low complexity" evidence="6">
    <location>
        <begin position="222"/>
        <end position="241"/>
    </location>
</feature>
<feature type="transmembrane region" description="Helical" evidence="7">
    <location>
        <begin position="99"/>
        <end position="119"/>
    </location>
</feature>
<dbReference type="GO" id="GO:0008521">
    <property type="term" value="F:acetyl-CoA transmembrane transporter activity"/>
    <property type="evidence" value="ECO:0007669"/>
    <property type="project" value="InterPro"/>
</dbReference>
<evidence type="ECO:0000256" key="3">
    <source>
        <dbReference type="ARBA" id="ARBA00022692"/>
    </source>
</evidence>
<dbReference type="InterPro" id="IPR024371">
    <property type="entry name" value="AcetylCoA_trans_1-like"/>
</dbReference>
<evidence type="ECO:0000256" key="1">
    <source>
        <dbReference type="ARBA" id="ARBA00004141"/>
    </source>
</evidence>
<dbReference type="Proteomes" id="UP000030693">
    <property type="component" value="Unassembled WGS sequence"/>
</dbReference>
<organism evidence="8">
    <name type="scientific">Fonticula alba</name>
    <name type="common">Slime mold</name>
    <dbReference type="NCBI Taxonomy" id="691883"/>
    <lineage>
        <taxon>Eukaryota</taxon>
        <taxon>Rotosphaerida</taxon>
        <taxon>Fonticulaceae</taxon>
        <taxon>Fonticula</taxon>
    </lineage>
</organism>